<evidence type="ECO:0000313" key="3">
    <source>
        <dbReference type="Proteomes" id="UP000534286"/>
    </source>
</evidence>
<keyword evidence="3" id="KW-1185">Reference proteome</keyword>
<organism evidence="2 3">
    <name type="scientific">Streptosporangium album</name>
    <dbReference type="NCBI Taxonomy" id="47479"/>
    <lineage>
        <taxon>Bacteria</taxon>
        <taxon>Bacillati</taxon>
        <taxon>Actinomycetota</taxon>
        <taxon>Actinomycetes</taxon>
        <taxon>Streptosporangiales</taxon>
        <taxon>Streptosporangiaceae</taxon>
        <taxon>Streptosporangium</taxon>
    </lineage>
</organism>
<feature type="region of interest" description="Disordered" evidence="1">
    <location>
        <begin position="45"/>
        <end position="74"/>
    </location>
</feature>
<accession>A0A7W7S2X9</accession>
<evidence type="ECO:0000256" key="1">
    <source>
        <dbReference type="SAM" id="MobiDB-lite"/>
    </source>
</evidence>
<comment type="caution">
    <text evidence="2">The sequence shown here is derived from an EMBL/GenBank/DDBJ whole genome shotgun (WGS) entry which is preliminary data.</text>
</comment>
<dbReference type="Proteomes" id="UP000534286">
    <property type="component" value="Unassembled WGS sequence"/>
</dbReference>
<proteinExistence type="predicted"/>
<sequence>MDEDTPPDPFKDLPDWAVGGAAVRDRPVAWVNAAAPVEAEAWKPPRGRYSTAGSSDHRFDGLSGRASTSATTRQVLRPPRCRLICGLSAAAEAEHP</sequence>
<feature type="compositionally biased region" description="Polar residues" evidence="1">
    <location>
        <begin position="65"/>
        <end position="74"/>
    </location>
</feature>
<protein>
    <submittedName>
        <fullName evidence="2">Uncharacterized protein</fullName>
    </submittedName>
</protein>
<dbReference type="AlphaFoldDB" id="A0A7W7S2X9"/>
<dbReference type="RefSeq" id="WP_184758262.1">
    <property type="nucleotide sequence ID" value="NZ_BAABEK010000074.1"/>
</dbReference>
<dbReference type="EMBL" id="JACHJU010000003">
    <property type="protein sequence ID" value="MBB4942263.1"/>
    <property type="molecule type" value="Genomic_DNA"/>
</dbReference>
<reference evidence="2 3" key="1">
    <citation type="submission" date="2020-08" db="EMBL/GenBank/DDBJ databases">
        <title>Sequencing the genomes of 1000 actinobacteria strains.</title>
        <authorList>
            <person name="Klenk H.-P."/>
        </authorList>
    </citation>
    <scope>NUCLEOTIDE SEQUENCE [LARGE SCALE GENOMIC DNA]</scope>
    <source>
        <strain evidence="2 3">DSM 43023</strain>
    </source>
</reference>
<evidence type="ECO:0000313" key="2">
    <source>
        <dbReference type="EMBL" id="MBB4942263.1"/>
    </source>
</evidence>
<gene>
    <name evidence="2" type="ORF">FHR32_006649</name>
</gene>
<name>A0A7W7S2X9_9ACTN</name>